<evidence type="ECO:0000313" key="3">
    <source>
        <dbReference type="EMBL" id="PTQ26546.1"/>
    </source>
</evidence>
<dbReference type="EMBL" id="KZ773510">
    <property type="protein sequence ID" value="PTQ26546.1"/>
    <property type="molecule type" value="Genomic_DNA"/>
</dbReference>
<feature type="compositionally biased region" description="Polar residues" evidence="1">
    <location>
        <begin position="189"/>
        <end position="199"/>
    </location>
</feature>
<keyword evidence="2" id="KW-1133">Transmembrane helix</keyword>
<dbReference type="AlphaFoldDB" id="A0A2R6VY68"/>
<keyword evidence="2" id="KW-0812">Transmembrane</keyword>
<feature type="region of interest" description="Disordered" evidence="1">
    <location>
        <begin position="188"/>
        <end position="209"/>
    </location>
</feature>
<dbReference type="Proteomes" id="UP000244005">
    <property type="component" value="Unassembled WGS sequence"/>
</dbReference>
<feature type="region of interest" description="Disordered" evidence="1">
    <location>
        <begin position="327"/>
        <end position="378"/>
    </location>
</feature>
<feature type="region of interest" description="Disordered" evidence="1">
    <location>
        <begin position="238"/>
        <end position="282"/>
    </location>
</feature>
<keyword evidence="4" id="KW-1185">Reference proteome</keyword>
<evidence type="ECO:0000313" key="4">
    <source>
        <dbReference type="Proteomes" id="UP000244005"/>
    </source>
</evidence>
<evidence type="ECO:0000256" key="1">
    <source>
        <dbReference type="SAM" id="MobiDB-lite"/>
    </source>
</evidence>
<feature type="compositionally biased region" description="Basic and acidic residues" evidence="1">
    <location>
        <begin position="327"/>
        <end position="337"/>
    </location>
</feature>
<keyword evidence="2" id="KW-0472">Membrane</keyword>
<evidence type="ECO:0000256" key="2">
    <source>
        <dbReference type="SAM" id="Phobius"/>
    </source>
</evidence>
<feature type="region of interest" description="Disordered" evidence="1">
    <location>
        <begin position="397"/>
        <end position="423"/>
    </location>
</feature>
<reference evidence="4" key="1">
    <citation type="journal article" date="2017" name="Cell">
        <title>Insights into land plant evolution garnered from the Marchantia polymorpha genome.</title>
        <authorList>
            <person name="Bowman J.L."/>
            <person name="Kohchi T."/>
            <person name="Yamato K.T."/>
            <person name="Jenkins J."/>
            <person name="Shu S."/>
            <person name="Ishizaki K."/>
            <person name="Yamaoka S."/>
            <person name="Nishihama R."/>
            <person name="Nakamura Y."/>
            <person name="Berger F."/>
            <person name="Adam C."/>
            <person name="Aki S.S."/>
            <person name="Althoff F."/>
            <person name="Araki T."/>
            <person name="Arteaga-Vazquez M.A."/>
            <person name="Balasubrmanian S."/>
            <person name="Barry K."/>
            <person name="Bauer D."/>
            <person name="Boehm C.R."/>
            <person name="Briginshaw L."/>
            <person name="Caballero-Perez J."/>
            <person name="Catarino B."/>
            <person name="Chen F."/>
            <person name="Chiyoda S."/>
            <person name="Chovatia M."/>
            <person name="Davies K.M."/>
            <person name="Delmans M."/>
            <person name="Demura T."/>
            <person name="Dierschke T."/>
            <person name="Dolan L."/>
            <person name="Dorantes-Acosta A.E."/>
            <person name="Eklund D.M."/>
            <person name="Florent S.N."/>
            <person name="Flores-Sandoval E."/>
            <person name="Fujiyama A."/>
            <person name="Fukuzawa H."/>
            <person name="Galik B."/>
            <person name="Grimanelli D."/>
            <person name="Grimwood J."/>
            <person name="Grossniklaus U."/>
            <person name="Hamada T."/>
            <person name="Haseloff J."/>
            <person name="Hetherington A.J."/>
            <person name="Higo A."/>
            <person name="Hirakawa Y."/>
            <person name="Hundley H.N."/>
            <person name="Ikeda Y."/>
            <person name="Inoue K."/>
            <person name="Inoue S.I."/>
            <person name="Ishida S."/>
            <person name="Jia Q."/>
            <person name="Kakita M."/>
            <person name="Kanazawa T."/>
            <person name="Kawai Y."/>
            <person name="Kawashima T."/>
            <person name="Kennedy M."/>
            <person name="Kinose K."/>
            <person name="Kinoshita T."/>
            <person name="Kohara Y."/>
            <person name="Koide E."/>
            <person name="Komatsu K."/>
            <person name="Kopischke S."/>
            <person name="Kubo M."/>
            <person name="Kyozuka J."/>
            <person name="Lagercrantz U."/>
            <person name="Lin S.S."/>
            <person name="Lindquist E."/>
            <person name="Lipzen A.M."/>
            <person name="Lu C.W."/>
            <person name="De Luna E."/>
            <person name="Martienssen R.A."/>
            <person name="Minamino N."/>
            <person name="Mizutani M."/>
            <person name="Mizutani M."/>
            <person name="Mochizuki N."/>
            <person name="Monte I."/>
            <person name="Mosher R."/>
            <person name="Nagasaki H."/>
            <person name="Nakagami H."/>
            <person name="Naramoto S."/>
            <person name="Nishitani K."/>
            <person name="Ohtani M."/>
            <person name="Okamoto T."/>
            <person name="Okumura M."/>
            <person name="Phillips J."/>
            <person name="Pollak B."/>
            <person name="Reinders A."/>
            <person name="Rovekamp M."/>
            <person name="Sano R."/>
            <person name="Sawa S."/>
            <person name="Schmid M.W."/>
            <person name="Shirakawa M."/>
            <person name="Solano R."/>
            <person name="Spunde A."/>
            <person name="Suetsugu N."/>
            <person name="Sugano S."/>
            <person name="Sugiyama A."/>
            <person name="Sun R."/>
            <person name="Suzuki Y."/>
            <person name="Takenaka M."/>
            <person name="Takezawa D."/>
            <person name="Tomogane H."/>
            <person name="Tsuzuki M."/>
            <person name="Ueda T."/>
            <person name="Umeda M."/>
            <person name="Ward J.M."/>
            <person name="Watanabe Y."/>
            <person name="Yazaki K."/>
            <person name="Yokoyama R."/>
            <person name="Yoshitake Y."/>
            <person name="Yotsui I."/>
            <person name="Zachgo S."/>
            <person name="Schmutz J."/>
        </authorList>
    </citation>
    <scope>NUCLEOTIDE SEQUENCE [LARGE SCALE GENOMIC DNA]</scope>
    <source>
        <strain evidence="4">Tak-1</strain>
    </source>
</reference>
<organism evidence="3 4">
    <name type="scientific">Marchantia polymorpha</name>
    <name type="common">Common liverwort</name>
    <name type="synonym">Marchantia aquatica</name>
    <dbReference type="NCBI Taxonomy" id="3197"/>
    <lineage>
        <taxon>Eukaryota</taxon>
        <taxon>Viridiplantae</taxon>
        <taxon>Streptophyta</taxon>
        <taxon>Embryophyta</taxon>
        <taxon>Marchantiophyta</taxon>
        <taxon>Marchantiopsida</taxon>
        <taxon>Marchantiidae</taxon>
        <taxon>Marchantiales</taxon>
        <taxon>Marchantiaceae</taxon>
        <taxon>Marchantia</taxon>
    </lineage>
</organism>
<accession>A0A2R6VY68</accession>
<evidence type="ECO:0008006" key="5">
    <source>
        <dbReference type="Google" id="ProtNLM"/>
    </source>
</evidence>
<feature type="compositionally biased region" description="Basic and acidic residues" evidence="1">
    <location>
        <begin position="363"/>
        <end position="378"/>
    </location>
</feature>
<feature type="transmembrane region" description="Helical" evidence="2">
    <location>
        <begin position="12"/>
        <end position="37"/>
    </location>
</feature>
<name>A0A2R6VY68_MARPO</name>
<proteinExistence type="predicted"/>
<gene>
    <name evidence="3" type="ORF">MARPO_1024s0001</name>
</gene>
<feature type="compositionally biased region" description="Basic and acidic residues" evidence="1">
    <location>
        <begin position="238"/>
        <end position="271"/>
    </location>
</feature>
<protein>
    <recommendedName>
        <fullName evidence="5">Transmembrane protein</fullName>
    </recommendedName>
</protein>
<sequence>MHTFLTSAHSFVRAFLIAGLLSRSLYLFPIFVFPNFWAFHKAPEISGIRSPAVVSENRRLAIHVAPFTFQTLVRRSTQISAAVAVCLFHFVASGVEADVGGVACYPLGPFHLSDSGEKEHTDFCCRGSLLVSLCSQWSRGRRRRSCLLSTWPLSDSGGKEHTDFCCRARRDCSIFELRGLAQEFRGRTTPWQASESRQPGGNDVSGGALAGRRKSEAWFSITIRSFDARARERAALLSREKAEGCSPGSRERVSNKDSDPALSREESKEEASEVVVEEESNAVSEIVPHTRRKKRKQHQEQKAELATLIDQEAPDSAVKVKKHKKLKVSDTTEEHVFPLEAPVSPETEEQEKKVNDTLTSEDNIERAEENSAADIDRSVPELVDFQVSIFGEETKERKEIEDTKRGQSGTRWWPFETDQWRGA</sequence>